<sequence>MAILVTGSTGVVGKQVLEHLLAGGGAQVRALTRSPEKAQFPDGVTAVQGDLSDVDGLRRVMNGVSTLFLLAPNAPDELTQALQTLSVAREAGVKGVVYLSVFKGAEYVDVPHFTGKHTVERMIEHCDLPATVLRPAYFIQNDVRQKEPLLTHGVYGMPIGAKGISMVDVRDIGEAAARELLRRERSATRLPRETYELVGPDAITSETVASIWAEALGRSVRCGGDDLDVLEQRLKAAAPGWLVYDMRLMMSRYQQDGAVASQAQLDHLATLLGRQPRSYRDFAAEMAAAWKNG</sequence>
<proteinExistence type="predicted"/>
<name>A0ABW9B949_9BURK</name>
<dbReference type="EMBL" id="JAQQDR010000001">
    <property type="protein sequence ID" value="MFM0237194.1"/>
    <property type="molecule type" value="Genomic_DNA"/>
</dbReference>
<dbReference type="InterPro" id="IPR036291">
    <property type="entry name" value="NAD(P)-bd_dom_sf"/>
</dbReference>
<dbReference type="Gene3D" id="3.40.50.720">
    <property type="entry name" value="NAD(P)-binding Rossmann-like Domain"/>
    <property type="match status" value="1"/>
</dbReference>
<dbReference type="RefSeq" id="WP_408261751.1">
    <property type="nucleotide sequence ID" value="NZ_JAQQCK010000005.1"/>
</dbReference>
<dbReference type="SUPFAM" id="SSF51735">
    <property type="entry name" value="NAD(P)-binding Rossmann-fold domains"/>
    <property type="match status" value="1"/>
</dbReference>
<gene>
    <name evidence="2" type="ORF">PQR03_03530</name>
</gene>
<comment type="caution">
    <text evidence="2">The sequence shown here is derived from an EMBL/GenBank/DDBJ whole genome shotgun (WGS) entry which is preliminary data.</text>
</comment>
<dbReference type="Gene3D" id="3.90.25.10">
    <property type="entry name" value="UDP-galactose 4-epimerase, domain 1"/>
    <property type="match status" value="1"/>
</dbReference>
<feature type="domain" description="NmrA-like" evidence="1">
    <location>
        <begin position="3"/>
        <end position="230"/>
    </location>
</feature>
<evidence type="ECO:0000313" key="3">
    <source>
        <dbReference type="Proteomes" id="UP001629274"/>
    </source>
</evidence>
<evidence type="ECO:0000313" key="2">
    <source>
        <dbReference type="EMBL" id="MFM0237194.1"/>
    </source>
</evidence>
<organism evidence="2 3">
    <name type="scientific">Paraburkholderia phytofirmans</name>
    <dbReference type="NCBI Taxonomy" id="261302"/>
    <lineage>
        <taxon>Bacteria</taxon>
        <taxon>Pseudomonadati</taxon>
        <taxon>Pseudomonadota</taxon>
        <taxon>Betaproteobacteria</taxon>
        <taxon>Burkholderiales</taxon>
        <taxon>Burkholderiaceae</taxon>
        <taxon>Paraburkholderia</taxon>
    </lineage>
</organism>
<dbReference type="Proteomes" id="UP001629274">
    <property type="component" value="Unassembled WGS sequence"/>
</dbReference>
<reference evidence="2 3" key="1">
    <citation type="journal article" date="2024" name="Chem. Sci.">
        <title>Discovery of megapolipeptins by genome mining of a Burkholderiales bacteria collection.</title>
        <authorList>
            <person name="Paulo B.S."/>
            <person name="Recchia M.J.J."/>
            <person name="Lee S."/>
            <person name="Fergusson C.H."/>
            <person name="Romanowski S.B."/>
            <person name="Hernandez A."/>
            <person name="Krull N."/>
            <person name="Liu D.Y."/>
            <person name="Cavanagh H."/>
            <person name="Bos A."/>
            <person name="Gray C.A."/>
            <person name="Murphy B.T."/>
            <person name="Linington R.G."/>
            <person name="Eustaquio A.S."/>
        </authorList>
    </citation>
    <scope>NUCLEOTIDE SEQUENCE [LARGE SCALE GENOMIC DNA]</scope>
    <source>
        <strain evidence="2 3">RL17-351-BIE-A</strain>
    </source>
</reference>
<protein>
    <submittedName>
        <fullName evidence="2">NmrA/HSCARG family protein</fullName>
    </submittedName>
</protein>
<dbReference type="PANTHER" id="PTHR43162">
    <property type="match status" value="1"/>
</dbReference>
<dbReference type="InterPro" id="IPR051604">
    <property type="entry name" value="Ergot_Alk_Oxidoreductase"/>
</dbReference>
<evidence type="ECO:0000259" key="1">
    <source>
        <dbReference type="Pfam" id="PF05368"/>
    </source>
</evidence>
<keyword evidence="3" id="KW-1185">Reference proteome</keyword>
<dbReference type="PANTHER" id="PTHR43162:SF1">
    <property type="entry name" value="PRESTALK A DIFFERENTIATION PROTEIN A"/>
    <property type="match status" value="1"/>
</dbReference>
<dbReference type="CDD" id="cd05251">
    <property type="entry name" value="NmrA_like_SDR_a"/>
    <property type="match status" value="1"/>
</dbReference>
<dbReference type="InterPro" id="IPR008030">
    <property type="entry name" value="NmrA-like"/>
</dbReference>
<dbReference type="Pfam" id="PF05368">
    <property type="entry name" value="NmrA"/>
    <property type="match status" value="1"/>
</dbReference>
<accession>A0ABW9B949</accession>